<organism evidence="2 3">
    <name type="scientific">Aliishimia ponticola</name>
    <dbReference type="NCBI Taxonomy" id="2499833"/>
    <lineage>
        <taxon>Bacteria</taxon>
        <taxon>Pseudomonadati</taxon>
        <taxon>Pseudomonadota</taxon>
        <taxon>Alphaproteobacteria</taxon>
        <taxon>Rhodobacterales</taxon>
        <taxon>Paracoccaceae</taxon>
        <taxon>Aliishimia</taxon>
    </lineage>
</organism>
<dbReference type="Proteomes" id="UP000306602">
    <property type="component" value="Unassembled WGS sequence"/>
</dbReference>
<dbReference type="PANTHER" id="PTHR12126:SF11">
    <property type="entry name" value="NADH DEHYDROGENASE [UBIQUINONE] 1 ALPHA SUBCOMPLEX SUBUNIT 9, MITOCHONDRIAL"/>
    <property type="match status" value="1"/>
</dbReference>
<proteinExistence type="predicted"/>
<dbReference type="Gene3D" id="3.40.50.720">
    <property type="entry name" value="NAD(P)-binding Rossmann-like Domain"/>
    <property type="match status" value="1"/>
</dbReference>
<dbReference type="AlphaFoldDB" id="A0A4V3XKS4"/>
<dbReference type="InterPro" id="IPR051207">
    <property type="entry name" value="ComplexI_NDUFA9_subunit"/>
</dbReference>
<dbReference type="SUPFAM" id="SSF51735">
    <property type="entry name" value="NAD(P)-binding Rossmann-fold domains"/>
    <property type="match status" value="1"/>
</dbReference>
<reference evidence="2 3" key="1">
    <citation type="submission" date="2019-04" db="EMBL/GenBank/DDBJ databases">
        <title>Shimia ponticola sp. nov., isolated from seawater.</title>
        <authorList>
            <person name="Kim Y.-O."/>
            <person name="Yoon J.-H."/>
        </authorList>
    </citation>
    <scope>NUCLEOTIDE SEQUENCE [LARGE SCALE GENOMIC DNA]</scope>
    <source>
        <strain evidence="2 3">MYP11</strain>
    </source>
</reference>
<sequence length="289" mass="31317">MSTVLIAGATGYLGRYLCAEYRRRGWYVAALVRDKTRARALDADTLIEAEATQPQTLAGLMEGVDLVVSALGITRQADGLGYREVDFQANLNLLREAERAGVGRFAYVHVLNADRMRDVPLVAAKADFVDALTAAPLPSTVIAPSGYFSDMEEFLTMAQGGRVWLFGAGAKRINPIHGADLARAIFDAAEAGQEWLDVGGPDVFSHAELAALAFDVLQRPARITRLPDLVRRAALAVLPRITPRRIHGPAQFFLTAMAMDMVGQQRGTHHLADHFRAVAQARKAASDAP</sequence>
<evidence type="ECO:0000259" key="1">
    <source>
        <dbReference type="Pfam" id="PF13460"/>
    </source>
</evidence>
<dbReference type="GO" id="GO:0044877">
    <property type="term" value="F:protein-containing complex binding"/>
    <property type="evidence" value="ECO:0007669"/>
    <property type="project" value="TreeGrafter"/>
</dbReference>
<protein>
    <submittedName>
        <fullName evidence="2">SDR family oxidoreductase</fullName>
    </submittedName>
</protein>
<dbReference type="EMBL" id="SRKY01000001">
    <property type="protein sequence ID" value="THH38103.1"/>
    <property type="molecule type" value="Genomic_DNA"/>
</dbReference>
<gene>
    <name evidence="2" type="ORF">E4Z66_00565</name>
</gene>
<dbReference type="InterPro" id="IPR016040">
    <property type="entry name" value="NAD(P)-bd_dom"/>
</dbReference>
<evidence type="ECO:0000313" key="2">
    <source>
        <dbReference type="EMBL" id="THH38103.1"/>
    </source>
</evidence>
<comment type="caution">
    <text evidence="2">The sequence shown here is derived from an EMBL/GenBank/DDBJ whole genome shotgun (WGS) entry which is preliminary data.</text>
</comment>
<dbReference type="PANTHER" id="PTHR12126">
    <property type="entry name" value="NADH-UBIQUINONE OXIDOREDUCTASE 39 KDA SUBUNIT-RELATED"/>
    <property type="match status" value="1"/>
</dbReference>
<dbReference type="InterPro" id="IPR036291">
    <property type="entry name" value="NAD(P)-bd_dom_sf"/>
</dbReference>
<keyword evidence="3" id="KW-1185">Reference proteome</keyword>
<feature type="domain" description="NAD(P)-binding" evidence="1">
    <location>
        <begin position="8"/>
        <end position="149"/>
    </location>
</feature>
<name>A0A4V3XKS4_9RHOB</name>
<evidence type="ECO:0000313" key="3">
    <source>
        <dbReference type="Proteomes" id="UP000306602"/>
    </source>
</evidence>
<dbReference type="Pfam" id="PF13460">
    <property type="entry name" value="NAD_binding_10"/>
    <property type="match status" value="1"/>
</dbReference>
<accession>A0A4V3XKS4</accession>
<dbReference type="RefSeq" id="WP_136460995.1">
    <property type="nucleotide sequence ID" value="NZ_SRKY01000001.1"/>
</dbReference>
<dbReference type="CDD" id="cd05243">
    <property type="entry name" value="SDR_a5"/>
    <property type="match status" value="1"/>
</dbReference>
<dbReference type="OrthoDB" id="367683at2"/>